<gene>
    <name evidence="1" type="ORF">Aru02nite_68740</name>
</gene>
<evidence type="ECO:0000313" key="2">
    <source>
        <dbReference type="Proteomes" id="UP000612808"/>
    </source>
</evidence>
<name>A0A8J3JCQ4_9ACTN</name>
<proteinExistence type="predicted"/>
<sequence>MADPNGFRDRIEAAVATGAPLTADDGVALLGHDDLSWLGGLAHRVRGARSGVVTTFVPTADPATLPGVTTWAYAAGQAPADRVAALLALRGQVVVPVRTDPDDLDHTASPAEMLKLFAVARLLLPADTVLGVDLATHPESTAQLLLDFGAADLLVPADGFDADHWAELIWDAGGTPVQRDEAYGTVRDFGPAHTQAERRAEPQSVFS</sequence>
<comment type="caution">
    <text evidence="1">The sequence shown here is derived from an EMBL/GenBank/DDBJ whole genome shotgun (WGS) entry which is preliminary data.</text>
</comment>
<dbReference type="Proteomes" id="UP000612808">
    <property type="component" value="Unassembled WGS sequence"/>
</dbReference>
<protein>
    <submittedName>
        <fullName evidence="1">Uncharacterized protein</fullName>
    </submittedName>
</protein>
<reference evidence="1" key="1">
    <citation type="submission" date="2021-01" db="EMBL/GenBank/DDBJ databases">
        <title>Whole genome shotgun sequence of Actinocatenispora rupis NBRC 107355.</title>
        <authorList>
            <person name="Komaki H."/>
            <person name="Tamura T."/>
        </authorList>
    </citation>
    <scope>NUCLEOTIDE SEQUENCE</scope>
    <source>
        <strain evidence="1">NBRC 107355</strain>
    </source>
</reference>
<dbReference type="EMBL" id="BOMB01000050">
    <property type="protein sequence ID" value="GID15985.1"/>
    <property type="molecule type" value="Genomic_DNA"/>
</dbReference>
<dbReference type="AlphaFoldDB" id="A0A8J3JCQ4"/>
<keyword evidence="2" id="KW-1185">Reference proteome</keyword>
<accession>A0A8J3JCQ4</accession>
<organism evidence="1 2">
    <name type="scientific">Actinocatenispora rupis</name>
    <dbReference type="NCBI Taxonomy" id="519421"/>
    <lineage>
        <taxon>Bacteria</taxon>
        <taxon>Bacillati</taxon>
        <taxon>Actinomycetota</taxon>
        <taxon>Actinomycetes</taxon>
        <taxon>Micromonosporales</taxon>
        <taxon>Micromonosporaceae</taxon>
        <taxon>Actinocatenispora</taxon>
    </lineage>
</organism>
<dbReference type="RefSeq" id="WP_203664539.1">
    <property type="nucleotide sequence ID" value="NZ_BAAAZM010000001.1"/>
</dbReference>
<evidence type="ECO:0000313" key="1">
    <source>
        <dbReference type="EMBL" id="GID15985.1"/>
    </source>
</evidence>